<sequence length="100" mass="11135">MKTPSLKELLESEMSDMYAAEVSRGTINEVRANLLQKEALKRVRVCFENDADLPFHTVNIPKELISSLAALPLMDQDEGTELLLALHECIMHQMPGAPDA</sequence>
<dbReference type="EMBL" id="MG948468">
    <property type="protein sequence ID" value="AVJ51845.1"/>
    <property type="molecule type" value="Genomic_DNA"/>
</dbReference>
<dbReference type="Proteomes" id="UP000241629">
    <property type="component" value="Segment"/>
</dbReference>
<evidence type="ECO:0000313" key="2">
    <source>
        <dbReference type="Proteomes" id="UP000241629"/>
    </source>
</evidence>
<reference evidence="1 2" key="1">
    <citation type="submission" date="2018-02" db="EMBL/GenBank/DDBJ databases">
        <title>Complete genome sequence of Pantoea phage vB_PagS_Vid5.</title>
        <authorList>
            <person name="Truncaite L."/>
            <person name="Simoliunas E."/>
            <person name="Meskys R."/>
        </authorList>
    </citation>
    <scope>NUCLEOTIDE SEQUENCE [LARGE SCALE GENOMIC DNA]</scope>
</reference>
<name>A0A2P1CLC4_9CAUD</name>
<evidence type="ECO:0000313" key="1">
    <source>
        <dbReference type="EMBL" id="AVJ51845.1"/>
    </source>
</evidence>
<proteinExistence type="predicted"/>
<accession>A0A2P1CLC4</accession>
<keyword evidence="2" id="KW-1185">Reference proteome</keyword>
<gene>
    <name evidence="1" type="ORF">Vid5_gp90</name>
</gene>
<protein>
    <submittedName>
        <fullName evidence="1">Uncharacterized protein</fullName>
    </submittedName>
</protein>
<organism evidence="1 2">
    <name type="scientific">Pantoea phage vB_PagS_Vid5</name>
    <dbReference type="NCBI Taxonomy" id="2099652"/>
    <lineage>
        <taxon>Viruses</taxon>
        <taxon>Duplodnaviria</taxon>
        <taxon>Heunggongvirae</taxon>
        <taxon>Uroviricota</taxon>
        <taxon>Caudoviricetes</taxon>
        <taxon>Vidquintavirus</taxon>
        <taxon>Vidquintavirus Vid5</taxon>
    </lineage>
</organism>